<evidence type="ECO:0000313" key="1">
    <source>
        <dbReference type="EMBL" id="WDE12216.1"/>
    </source>
</evidence>
<accession>A0ABY7VFP1</accession>
<organism evidence="1 2">
    <name type="scientific">Thalassomonas haliotis</name>
    <dbReference type="NCBI Taxonomy" id="485448"/>
    <lineage>
        <taxon>Bacteria</taxon>
        <taxon>Pseudomonadati</taxon>
        <taxon>Pseudomonadota</taxon>
        <taxon>Gammaproteobacteria</taxon>
        <taxon>Alteromonadales</taxon>
        <taxon>Colwelliaceae</taxon>
        <taxon>Thalassomonas</taxon>
    </lineage>
</organism>
<dbReference type="Proteomes" id="UP001215231">
    <property type="component" value="Chromosome"/>
</dbReference>
<sequence>MKSYSLYLTQLWGMTAPAISSVRSVIGHFSEDLIGAKQQNSQEKAL</sequence>
<evidence type="ECO:0008006" key="3">
    <source>
        <dbReference type="Google" id="ProtNLM"/>
    </source>
</evidence>
<proteinExistence type="predicted"/>
<name>A0ABY7VFP1_9GAMM</name>
<protein>
    <recommendedName>
        <fullName evidence="3">Integrase</fullName>
    </recommendedName>
</protein>
<reference evidence="1 2" key="1">
    <citation type="journal article" date="2022" name="Mar. Drugs">
        <title>Bioassay-Guided Fractionation Leads to the Detection of Cholic Acid Generated by the Rare Thalassomonas sp.</title>
        <authorList>
            <person name="Pheiffer F."/>
            <person name="Schneider Y.K."/>
            <person name="Hansen E.H."/>
            <person name="Andersen J.H."/>
            <person name="Isaksson J."/>
            <person name="Busche T."/>
            <person name="R C."/>
            <person name="Kalinowski J."/>
            <person name="Zyl L.V."/>
            <person name="Trindade M."/>
        </authorList>
    </citation>
    <scope>NUCLEOTIDE SEQUENCE [LARGE SCALE GENOMIC DNA]</scope>
    <source>
        <strain evidence="1 2">A5K-61T</strain>
    </source>
</reference>
<keyword evidence="2" id="KW-1185">Reference proteome</keyword>
<dbReference type="RefSeq" id="WP_274052485.1">
    <property type="nucleotide sequence ID" value="NZ_CP059693.1"/>
</dbReference>
<evidence type="ECO:0000313" key="2">
    <source>
        <dbReference type="Proteomes" id="UP001215231"/>
    </source>
</evidence>
<dbReference type="EMBL" id="CP059693">
    <property type="protein sequence ID" value="WDE12216.1"/>
    <property type="molecule type" value="Genomic_DNA"/>
</dbReference>
<gene>
    <name evidence="1" type="ORF">H3N35_01640</name>
</gene>